<organism evidence="1 2">
    <name type="scientific">Lolium multiflorum</name>
    <name type="common">Italian ryegrass</name>
    <name type="synonym">Lolium perenne subsp. multiflorum</name>
    <dbReference type="NCBI Taxonomy" id="4521"/>
    <lineage>
        <taxon>Eukaryota</taxon>
        <taxon>Viridiplantae</taxon>
        <taxon>Streptophyta</taxon>
        <taxon>Embryophyta</taxon>
        <taxon>Tracheophyta</taxon>
        <taxon>Spermatophyta</taxon>
        <taxon>Magnoliopsida</taxon>
        <taxon>Liliopsida</taxon>
        <taxon>Poales</taxon>
        <taxon>Poaceae</taxon>
        <taxon>BOP clade</taxon>
        <taxon>Pooideae</taxon>
        <taxon>Poodae</taxon>
        <taxon>Poeae</taxon>
        <taxon>Poeae Chloroplast Group 2 (Poeae type)</taxon>
        <taxon>Loliodinae</taxon>
        <taxon>Loliinae</taxon>
        <taxon>Lolium</taxon>
    </lineage>
</organism>
<evidence type="ECO:0000313" key="1">
    <source>
        <dbReference type="EMBL" id="KAK1679797.1"/>
    </source>
</evidence>
<dbReference type="EMBL" id="JAUUTY010000002">
    <property type="protein sequence ID" value="KAK1679797.1"/>
    <property type="molecule type" value="Genomic_DNA"/>
</dbReference>
<evidence type="ECO:0000313" key="2">
    <source>
        <dbReference type="Proteomes" id="UP001231189"/>
    </source>
</evidence>
<sequence length="177" mass="19371">MRPVVDLVVRCSCCWSMPQAFLSLPSHAGHRLKTSAVAVPNRPPPPPPQAVSCRHRPLHSVIERQQATALTSRGRPVRLDCKFCSVPPSIFLFLIPRCSLVAAGPISPVADSISDRHLKKAPWWSSSIAASDISWLVESVSDHHGKLALTGKYLSRGEPLAVVARETNDGRRKITVF</sequence>
<name>A0AAD8TDB2_LOLMU</name>
<accession>A0AAD8TDB2</accession>
<proteinExistence type="predicted"/>
<protein>
    <submittedName>
        <fullName evidence="1">Uncharacterized protein</fullName>
    </submittedName>
</protein>
<dbReference type="Proteomes" id="UP001231189">
    <property type="component" value="Unassembled WGS sequence"/>
</dbReference>
<reference evidence="1" key="1">
    <citation type="submission" date="2023-07" db="EMBL/GenBank/DDBJ databases">
        <title>A chromosome-level genome assembly of Lolium multiflorum.</title>
        <authorList>
            <person name="Chen Y."/>
            <person name="Copetti D."/>
            <person name="Kolliker R."/>
            <person name="Studer B."/>
        </authorList>
    </citation>
    <scope>NUCLEOTIDE SEQUENCE</scope>
    <source>
        <strain evidence="1">02402/16</strain>
        <tissue evidence="1">Leaf</tissue>
    </source>
</reference>
<keyword evidence="2" id="KW-1185">Reference proteome</keyword>
<gene>
    <name evidence="1" type="ORF">QYE76_040645</name>
</gene>
<dbReference type="AlphaFoldDB" id="A0AAD8TDB2"/>
<comment type="caution">
    <text evidence="1">The sequence shown here is derived from an EMBL/GenBank/DDBJ whole genome shotgun (WGS) entry which is preliminary data.</text>
</comment>